<dbReference type="PANTHER" id="PTHR43479">
    <property type="entry name" value="ACREF/ENVCD OPERON REPRESSOR-RELATED"/>
    <property type="match status" value="1"/>
</dbReference>
<dbReference type="Proteomes" id="UP000824192">
    <property type="component" value="Unassembled WGS sequence"/>
</dbReference>
<accession>A0A9D1RUY0</accession>
<feature type="domain" description="HTH tetR-type" evidence="3">
    <location>
        <begin position="6"/>
        <end position="66"/>
    </location>
</feature>
<sequence>MDLRIEKTRRSIASAFLELRAQKPLEKITVKELCQKALINKSTFYDHYDDLYALSDALEEAAVAGILERLPHPEYVFLNPAVFIRDLTLGHLAQQEQIRILFSGSRQGNFISRLKAGLEELVWREHPEYRDDPVKRVLVSFLIYGSYYAYLDNKDEVDLARLWTVLGAVSREIQQMDHMGK</sequence>
<organism evidence="4 5">
    <name type="scientific">Candidatus Flavonifractor merdipullorum</name>
    <dbReference type="NCBI Taxonomy" id="2838590"/>
    <lineage>
        <taxon>Bacteria</taxon>
        <taxon>Bacillati</taxon>
        <taxon>Bacillota</taxon>
        <taxon>Clostridia</taxon>
        <taxon>Eubacteriales</taxon>
        <taxon>Oscillospiraceae</taxon>
        <taxon>Flavonifractor</taxon>
    </lineage>
</organism>
<dbReference type="Gene3D" id="1.10.357.10">
    <property type="entry name" value="Tetracycline Repressor, domain 2"/>
    <property type="match status" value="1"/>
</dbReference>
<evidence type="ECO:0000259" key="3">
    <source>
        <dbReference type="PROSITE" id="PS50977"/>
    </source>
</evidence>
<gene>
    <name evidence="4" type="ORF">H9868_05990</name>
</gene>
<dbReference type="AlphaFoldDB" id="A0A9D1RUY0"/>
<dbReference type="InterPro" id="IPR001647">
    <property type="entry name" value="HTH_TetR"/>
</dbReference>
<name>A0A9D1RUY0_9FIRM</name>
<evidence type="ECO:0000313" key="4">
    <source>
        <dbReference type="EMBL" id="HIW94075.1"/>
    </source>
</evidence>
<dbReference type="GO" id="GO:0003677">
    <property type="term" value="F:DNA binding"/>
    <property type="evidence" value="ECO:0007669"/>
    <property type="project" value="UniProtKB-UniRule"/>
</dbReference>
<comment type="caution">
    <text evidence="4">The sequence shown here is derived from an EMBL/GenBank/DDBJ whole genome shotgun (WGS) entry which is preliminary data.</text>
</comment>
<dbReference type="PANTHER" id="PTHR43479:SF7">
    <property type="entry name" value="TETR-FAMILY TRANSCRIPTIONAL REGULATOR"/>
    <property type="match status" value="1"/>
</dbReference>
<proteinExistence type="predicted"/>
<feature type="DNA-binding region" description="H-T-H motif" evidence="2">
    <location>
        <begin position="29"/>
        <end position="48"/>
    </location>
</feature>
<evidence type="ECO:0000256" key="2">
    <source>
        <dbReference type="PROSITE-ProRule" id="PRU00335"/>
    </source>
</evidence>
<evidence type="ECO:0000313" key="5">
    <source>
        <dbReference type="Proteomes" id="UP000824192"/>
    </source>
</evidence>
<reference evidence="4" key="2">
    <citation type="submission" date="2021-04" db="EMBL/GenBank/DDBJ databases">
        <authorList>
            <person name="Gilroy R."/>
        </authorList>
    </citation>
    <scope>NUCLEOTIDE SEQUENCE</scope>
    <source>
        <strain evidence="4">ChiGjej6B6-1540</strain>
    </source>
</reference>
<protein>
    <submittedName>
        <fullName evidence="4">TetR/AcrR family transcriptional regulator</fullName>
    </submittedName>
</protein>
<keyword evidence="1 2" id="KW-0238">DNA-binding</keyword>
<dbReference type="PROSITE" id="PS50977">
    <property type="entry name" value="HTH_TETR_2"/>
    <property type="match status" value="1"/>
</dbReference>
<dbReference type="EMBL" id="DXGA01000122">
    <property type="protein sequence ID" value="HIW94075.1"/>
    <property type="molecule type" value="Genomic_DNA"/>
</dbReference>
<dbReference type="SUPFAM" id="SSF46689">
    <property type="entry name" value="Homeodomain-like"/>
    <property type="match status" value="1"/>
</dbReference>
<dbReference type="InterPro" id="IPR009057">
    <property type="entry name" value="Homeodomain-like_sf"/>
</dbReference>
<dbReference type="InterPro" id="IPR050624">
    <property type="entry name" value="HTH-type_Tx_Regulator"/>
</dbReference>
<reference evidence="4" key="1">
    <citation type="journal article" date="2021" name="PeerJ">
        <title>Extensive microbial diversity within the chicken gut microbiome revealed by metagenomics and culture.</title>
        <authorList>
            <person name="Gilroy R."/>
            <person name="Ravi A."/>
            <person name="Getino M."/>
            <person name="Pursley I."/>
            <person name="Horton D.L."/>
            <person name="Alikhan N.F."/>
            <person name="Baker D."/>
            <person name="Gharbi K."/>
            <person name="Hall N."/>
            <person name="Watson M."/>
            <person name="Adriaenssens E.M."/>
            <person name="Foster-Nyarko E."/>
            <person name="Jarju S."/>
            <person name="Secka A."/>
            <person name="Antonio M."/>
            <person name="Oren A."/>
            <person name="Chaudhuri R.R."/>
            <person name="La Ragione R."/>
            <person name="Hildebrand F."/>
            <person name="Pallen M.J."/>
        </authorList>
    </citation>
    <scope>NUCLEOTIDE SEQUENCE</scope>
    <source>
        <strain evidence="4">ChiGjej6B6-1540</strain>
    </source>
</reference>
<evidence type="ECO:0000256" key="1">
    <source>
        <dbReference type="ARBA" id="ARBA00023125"/>
    </source>
</evidence>